<sequence>MSSDKSTRYPSTIERWWYSLLCEASLTLCPPIQGKHKPDVHPVRSTHCPIWIRAGQTNLSEYPNTISHTKIPIP</sequence>
<evidence type="ECO:0000313" key="1">
    <source>
        <dbReference type="EMBL" id="KAK8958407.1"/>
    </source>
</evidence>
<dbReference type="Proteomes" id="UP001412067">
    <property type="component" value="Unassembled WGS sequence"/>
</dbReference>
<reference evidence="1 2" key="1">
    <citation type="journal article" date="2022" name="Nat. Plants">
        <title>Genomes of leafy and leafless Platanthera orchids illuminate the evolution of mycoheterotrophy.</title>
        <authorList>
            <person name="Li M.H."/>
            <person name="Liu K.W."/>
            <person name="Li Z."/>
            <person name="Lu H.C."/>
            <person name="Ye Q.L."/>
            <person name="Zhang D."/>
            <person name="Wang J.Y."/>
            <person name="Li Y.F."/>
            <person name="Zhong Z.M."/>
            <person name="Liu X."/>
            <person name="Yu X."/>
            <person name="Liu D.K."/>
            <person name="Tu X.D."/>
            <person name="Liu B."/>
            <person name="Hao Y."/>
            <person name="Liao X.Y."/>
            <person name="Jiang Y.T."/>
            <person name="Sun W.H."/>
            <person name="Chen J."/>
            <person name="Chen Y.Q."/>
            <person name="Ai Y."/>
            <person name="Zhai J.W."/>
            <person name="Wu S.S."/>
            <person name="Zhou Z."/>
            <person name="Hsiao Y.Y."/>
            <person name="Wu W.L."/>
            <person name="Chen Y.Y."/>
            <person name="Lin Y.F."/>
            <person name="Hsu J.L."/>
            <person name="Li C.Y."/>
            <person name="Wang Z.W."/>
            <person name="Zhao X."/>
            <person name="Zhong W.Y."/>
            <person name="Ma X.K."/>
            <person name="Ma L."/>
            <person name="Huang J."/>
            <person name="Chen G.Z."/>
            <person name="Huang M.Z."/>
            <person name="Huang L."/>
            <person name="Peng D.H."/>
            <person name="Luo Y.B."/>
            <person name="Zou S.Q."/>
            <person name="Chen S.P."/>
            <person name="Lan S."/>
            <person name="Tsai W.C."/>
            <person name="Van de Peer Y."/>
            <person name="Liu Z.J."/>
        </authorList>
    </citation>
    <scope>NUCLEOTIDE SEQUENCE [LARGE SCALE GENOMIC DNA]</scope>
    <source>
        <strain evidence="1">Lor288</strain>
    </source>
</reference>
<accession>A0ABR2M2U4</accession>
<gene>
    <name evidence="1" type="ORF">KSP40_PGU017558</name>
</gene>
<protein>
    <submittedName>
        <fullName evidence="1">Uncharacterized protein</fullName>
    </submittedName>
</protein>
<comment type="caution">
    <text evidence="1">The sequence shown here is derived from an EMBL/GenBank/DDBJ whole genome shotgun (WGS) entry which is preliminary data.</text>
</comment>
<keyword evidence="2" id="KW-1185">Reference proteome</keyword>
<proteinExistence type="predicted"/>
<dbReference type="EMBL" id="JBBWWR010000012">
    <property type="protein sequence ID" value="KAK8958407.1"/>
    <property type="molecule type" value="Genomic_DNA"/>
</dbReference>
<evidence type="ECO:0000313" key="2">
    <source>
        <dbReference type="Proteomes" id="UP001412067"/>
    </source>
</evidence>
<name>A0ABR2M2U4_9ASPA</name>
<organism evidence="1 2">
    <name type="scientific">Platanthera guangdongensis</name>
    <dbReference type="NCBI Taxonomy" id="2320717"/>
    <lineage>
        <taxon>Eukaryota</taxon>
        <taxon>Viridiplantae</taxon>
        <taxon>Streptophyta</taxon>
        <taxon>Embryophyta</taxon>
        <taxon>Tracheophyta</taxon>
        <taxon>Spermatophyta</taxon>
        <taxon>Magnoliopsida</taxon>
        <taxon>Liliopsida</taxon>
        <taxon>Asparagales</taxon>
        <taxon>Orchidaceae</taxon>
        <taxon>Orchidoideae</taxon>
        <taxon>Orchideae</taxon>
        <taxon>Orchidinae</taxon>
        <taxon>Platanthera</taxon>
    </lineage>
</organism>